<accession>A0A6J6H749</accession>
<dbReference type="Pfam" id="PF02674">
    <property type="entry name" value="Colicin_V"/>
    <property type="match status" value="1"/>
</dbReference>
<evidence type="ECO:0000256" key="2">
    <source>
        <dbReference type="ARBA" id="ARBA00022692"/>
    </source>
</evidence>
<keyword evidence="3 5" id="KW-1133">Transmembrane helix</keyword>
<keyword evidence="4 5" id="KW-0472">Membrane</keyword>
<evidence type="ECO:0000256" key="4">
    <source>
        <dbReference type="ARBA" id="ARBA00023136"/>
    </source>
</evidence>
<proteinExistence type="predicted"/>
<organism evidence="6">
    <name type="scientific">freshwater metagenome</name>
    <dbReference type="NCBI Taxonomy" id="449393"/>
    <lineage>
        <taxon>unclassified sequences</taxon>
        <taxon>metagenomes</taxon>
        <taxon>ecological metagenomes</taxon>
    </lineage>
</organism>
<protein>
    <submittedName>
        <fullName evidence="6">Unannotated protein</fullName>
    </submittedName>
</protein>
<reference evidence="6" key="1">
    <citation type="submission" date="2020-05" db="EMBL/GenBank/DDBJ databases">
        <authorList>
            <person name="Chiriac C."/>
            <person name="Salcher M."/>
            <person name="Ghai R."/>
            <person name="Kavagutti S V."/>
        </authorList>
    </citation>
    <scope>NUCLEOTIDE SEQUENCE</scope>
</reference>
<dbReference type="GO" id="GO:0009403">
    <property type="term" value="P:toxin biosynthetic process"/>
    <property type="evidence" value="ECO:0007669"/>
    <property type="project" value="InterPro"/>
</dbReference>
<evidence type="ECO:0000256" key="5">
    <source>
        <dbReference type="SAM" id="Phobius"/>
    </source>
</evidence>
<feature type="transmembrane region" description="Helical" evidence="5">
    <location>
        <begin position="58"/>
        <end position="77"/>
    </location>
</feature>
<evidence type="ECO:0000313" key="6">
    <source>
        <dbReference type="EMBL" id="CAB4607094.1"/>
    </source>
</evidence>
<evidence type="ECO:0000256" key="1">
    <source>
        <dbReference type="ARBA" id="ARBA00004141"/>
    </source>
</evidence>
<keyword evidence="2 5" id="KW-0812">Transmembrane</keyword>
<sequence>MIVDIALALLALGALKRGYSNGFLATIFRTLGYVAGGVAGLYFSLQLVATWSSLVNQIVAVLVAIFLGAQVGLFAFGKLAKFFHARLLWKPLKGIDSLAGVALELTRVVVIGYLVLTTLLWSPWSQVKTQINESQIYAQLDERLPSVFTDLRDRADKILTN</sequence>
<dbReference type="InterPro" id="IPR003825">
    <property type="entry name" value="Colicin-V_CvpA"/>
</dbReference>
<comment type="subcellular location">
    <subcellularLocation>
        <location evidence="1">Membrane</location>
        <topology evidence="1">Multi-pass membrane protein</topology>
    </subcellularLocation>
</comment>
<dbReference type="EMBL" id="CAEZUS010000053">
    <property type="protein sequence ID" value="CAB4607094.1"/>
    <property type="molecule type" value="Genomic_DNA"/>
</dbReference>
<name>A0A6J6H749_9ZZZZ</name>
<dbReference type="AlphaFoldDB" id="A0A6J6H749"/>
<feature type="transmembrane region" description="Helical" evidence="5">
    <location>
        <begin position="97"/>
        <end position="121"/>
    </location>
</feature>
<feature type="transmembrane region" description="Helical" evidence="5">
    <location>
        <begin position="30"/>
        <end position="51"/>
    </location>
</feature>
<gene>
    <name evidence="6" type="ORF">UFOPK1852_00465</name>
</gene>
<dbReference type="GO" id="GO:0016020">
    <property type="term" value="C:membrane"/>
    <property type="evidence" value="ECO:0007669"/>
    <property type="project" value="UniProtKB-SubCell"/>
</dbReference>
<evidence type="ECO:0000256" key="3">
    <source>
        <dbReference type="ARBA" id="ARBA00022989"/>
    </source>
</evidence>